<dbReference type="Gene3D" id="3.30.70.240">
    <property type="match status" value="1"/>
</dbReference>
<dbReference type="GO" id="GO:0032790">
    <property type="term" value="P:ribosome disassembly"/>
    <property type="evidence" value="ECO:0007669"/>
    <property type="project" value="TreeGrafter"/>
</dbReference>
<dbReference type="OrthoDB" id="9802948at2"/>
<dbReference type="Pfam" id="PF03764">
    <property type="entry name" value="EFG_IV"/>
    <property type="match status" value="1"/>
</dbReference>
<dbReference type="InterPro" id="IPR041095">
    <property type="entry name" value="EFG_II"/>
</dbReference>
<dbReference type="InterPro" id="IPR027417">
    <property type="entry name" value="P-loop_NTPase"/>
</dbReference>
<dbReference type="PANTHER" id="PTHR43261">
    <property type="entry name" value="TRANSLATION ELONGATION FACTOR G-RELATED"/>
    <property type="match status" value="1"/>
</dbReference>
<name>A0A1E5QAS6_9PROT</name>
<keyword evidence="10" id="KW-1185">Reference proteome</keyword>
<dbReference type="AlphaFoldDB" id="A0A1E5QAS6"/>
<evidence type="ECO:0000256" key="3">
    <source>
        <dbReference type="ARBA" id="ARBA00022768"/>
    </source>
</evidence>
<dbReference type="SUPFAM" id="SSF50447">
    <property type="entry name" value="Translation proteins"/>
    <property type="match status" value="1"/>
</dbReference>
<dbReference type="InterPro" id="IPR014721">
    <property type="entry name" value="Ribsml_uS5_D2-typ_fold_subgr"/>
</dbReference>
<dbReference type="CDD" id="cd01434">
    <property type="entry name" value="EFG_mtEFG1_IV"/>
    <property type="match status" value="1"/>
</dbReference>
<dbReference type="NCBIfam" id="NF009891">
    <property type="entry name" value="PRK13351.1-1"/>
    <property type="match status" value="1"/>
</dbReference>
<dbReference type="FunFam" id="3.30.230.10:FF:000003">
    <property type="entry name" value="Elongation factor G"/>
    <property type="match status" value="1"/>
</dbReference>
<accession>A0A1E5QAS6</accession>
<dbReference type="STRING" id="28181.BEN30_03270"/>
<evidence type="ECO:0000259" key="8">
    <source>
        <dbReference type="SMART" id="SM00889"/>
    </source>
</evidence>
<dbReference type="CDD" id="cd04170">
    <property type="entry name" value="EF-G_bact"/>
    <property type="match status" value="1"/>
</dbReference>
<dbReference type="Gene3D" id="3.30.70.870">
    <property type="entry name" value="Elongation Factor G (Translational Gtpase), domain 3"/>
    <property type="match status" value="1"/>
</dbReference>
<evidence type="ECO:0000256" key="4">
    <source>
        <dbReference type="ARBA" id="ARBA00022917"/>
    </source>
</evidence>
<evidence type="ECO:0000256" key="1">
    <source>
        <dbReference type="ARBA" id="ARBA00017872"/>
    </source>
</evidence>
<dbReference type="SUPFAM" id="SSF54211">
    <property type="entry name" value="Ribosomal protein S5 domain 2-like"/>
    <property type="match status" value="1"/>
</dbReference>
<keyword evidence="4" id="KW-0648">Protein biosynthesis</keyword>
<evidence type="ECO:0000256" key="5">
    <source>
        <dbReference type="ARBA" id="ARBA00023134"/>
    </source>
</evidence>
<proteinExistence type="predicted"/>
<evidence type="ECO:0000259" key="7">
    <source>
        <dbReference type="SMART" id="SM00838"/>
    </source>
</evidence>
<feature type="domain" description="Elongation factor EFG" evidence="7">
    <location>
        <begin position="572"/>
        <end position="662"/>
    </location>
</feature>
<dbReference type="InterPro" id="IPR035647">
    <property type="entry name" value="EFG_III/V"/>
</dbReference>
<dbReference type="Gene3D" id="2.40.30.10">
    <property type="entry name" value="Translation factors"/>
    <property type="match status" value="1"/>
</dbReference>
<dbReference type="GO" id="GO:0097216">
    <property type="term" value="F:guanosine tetraphosphate binding"/>
    <property type="evidence" value="ECO:0007669"/>
    <property type="project" value="UniProtKB-ARBA"/>
</dbReference>
<dbReference type="EMBL" id="MCGG01000008">
    <property type="protein sequence ID" value="OEJ69136.1"/>
    <property type="molecule type" value="Genomic_DNA"/>
</dbReference>
<protein>
    <recommendedName>
        <fullName evidence="1">Elongation factor G</fullName>
    </recommendedName>
</protein>
<evidence type="ECO:0000256" key="6">
    <source>
        <dbReference type="ARBA" id="ARBA00024731"/>
    </source>
</evidence>
<dbReference type="SMART" id="SM00889">
    <property type="entry name" value="EFG_IV"/>
    <property type="match status" value="1"/>
</dbReference>
<comment type="caution">
    <text evidence="9">The sequence shown here is derived from an EMBL/GenBank/DDBJ whole genome shotgun (WGS) entry which is preliminary data.</text>
</comment>
<sequence length="668" mass="73197">MTKSKSTPRCVALIGPYLSGKTTLLESLLMAAGAINRKGSVRTASTVGDGSPEARSRQMSTELNVAHCTYLGDPWTILDCPGSVELLQESQGALMVADAAIVVCEADPSKALTVGPVLRMLDDYDVPHMVFVNKMDQDGGSVKATLEALQEHSRHPLVLREIPIREDGHVVGHVDLVSERAFKWRDHETSELVGLPDKLLEAELGAREEMLEALADFDDTLLEELLENVSPSSQEVYDNLTRDLAHDDIVPVFFGSAEHDNGVRRLWKALRHETPEASATAQRLGLGEADALVFKTLHAGHMGKVSIARVWSDNLKDGQDFPQGRISGLYQILGQKFDKVASVATGDVVALGRLEGAHTGDVLSKDTGPDQLSWPEPLRPLYSLAIEMNGQADEVRLTGAVQKLCEEDPSLILEHDPVSGELVLWGQGEMHLRIVMDKLTGRHNLDIVGKRPQVPYKETIRATTTRRARHKKQSGGHGEFGDVEIIVKPLARGAGFQFEDAVHGGAVPRQYIPSVEAGVKEYLARGPLGFPVVDIHVTLTDGQSHNVDSSDFAFKKAAQQAMREAMPDCQPVLLEPICEVKVLVPNTFTSNAQRILSARRGQILGFQPRDQWHGWDEVTAHLPAAEMHDLIIDLRSQTLGVGTYDFRYVHLQELVGRNADEVVAARLA</sequence>
<reference evidence="10" key="1">
    <citation type="submission" date="2016-07" db="EMBL/GenBank/DDBJ databases">
        <authorList>
            <person name="Florea S."/>
            <person name="Webb J.S."/>
            <person name="Jaromczyk J."/>
            <person name="Schardl C.L."/>
        </authorList>
    </citation>
    <scope>NUCLEOTIDE SEQUENCE [LARGE SCALE GENOMIC DNA]</scope>
    <source>
        <strain evidence="10">MV-1</strain>
    </source>
</reference>
<comment type="function">
    <text evidence="6">Catalyzes the GTP-dependent ribosomal translocation step during translation elongation. During this step, the ribosome changes from the pre-translocational (PRE) to the post-translocational (POST) state as the newly formed A-site-bound peptidyl-tRNA and P-site-bound deacylated tRNA move to the P and E sites, respectively. Catalyzes the coordinated movement of the two tRNA molecules, the mRNA and conformational changes in the ribosome.</text>
</comment>
<dbReference type="Proteomes" id="UP000095347">
    <property type="component" value="Unassembled WGS sequence"/>
</dbReference>
<dbReference type="Gene3D" id="3.30.230.10">
    <property type="match status" value="1"/>
</dbReference>
<dbReference type="InterPro" id="IPR000795">
    <property type="entry name" value="T_Tr_GTP-bd_dom"/>
</dbReference>
<evidence type="ECO:0000256" key="2">
    <source>
        <dbReference type="ARBA" id="ARBA00022741"/>
    </source>
</evidence>
<keyword evidence="2" id="KW-0547">Nucleotide-binding</keyword>
<dbReference type="InterPro" id="IPR005517">
    <property type="entry name" value="Transl_elong_EFG/EF2_IV"/>
</dbReference>
<dbReference type="InterPro" id="IPR000640">
    <property type="entry name" value="EFG_V-like"/>
</dbReference>
<dbReference type="SUPFAM" id="SSF52540">
    <property type="entry name" value="P-loop containing nucleoside triphosphate hydrolases"/>
    <property type="match status" value="1"/>
</dbReference>
<dbReference type="GO" id="GO:0003746">
    <property type="term" value="F:translation elongation factor activity"/>
    <property type="evidence" value="ECO:0007669"/>
    <property type="project" value="UniProtKB-KW"/>
</dbReference>
<dbReference type="NCBIfam" id="NF009379">
    <property type="entry name" value="PRK12740.1-3"/>
    <property type="match status" value="1"/>
</dbReference>
<dbReference type="InterPro" id="IPR009000">
    <property type="entry name" value="Transl_B-barrel_sf"/>
</dbReference>
<dbReference type="InterPro" id="IPR035649">
    <property type="entry name" value="EFG_V"/>
</dbReference>
<dbReference type="GO" id="GO:0003924">
    <property type="term" value="F:GTPase activity"/>
    <property type="evidence" value="ECO:0007669"/>
    <property type="project" value="InterPro"/>
</dbReference>
<dbReference type="Pfam" id="PF00679">
    <property type="entry name" value="EFG_C"/>
    <property type="match status" value="1"/>
</dbReference>
<organism evidence="9 10">
    <name type="scientific">Magnetovibrio blakemorei</name>
    <dbReference type="NCBI Taxonomy" id="28181"/>
    <lineage>
        <taxon>Bacteria</taxon>
        <taxon>Pseudomonadati</taxon>
        <taxon>Pseudomonadota</taxon>
        <taxon>Alphaproteobacteria</taxon>
        <taxon>Rhodospirillales</taxon>
        <taxon>Magnetovibrionaceae</taxon>
        <taxon>Magnetovibrio</taxon>
    </lineage>
</organism>
<dbReference type="GO" id="GO:0005525">
    <property type="term" value="F:GTP binding"/>
    <property type="evidence" value="ECO:0007669"/>
    <property type="project" value="UniProtKB-KW"/>
</dbReference>
<dbReference type="Gene3D" id="3.40.50.300">
    <property type="entry name" value="P-loop containing nucleotide triphosphate hydrolases"/>
    <property type="match status" value="1"/>
</dbReference>
<dbReference type="InterPro" id="IPR020568">
    <property type="entry name" value="Ribosomal_Su5_D2-typ_SF"/>
</dbReference>
<dbReference type="CDD" id="cd03713">
    <property type="entry name" value="EFG_mtEFG_C"/>
    <property type="match status" value="1"/>
</dbReference>
<keyword evidence="3 9" id="KW-0251">Elongation factor</keyword>
<dbReference type="PANTHER" id="PTHR43261:SF7">
    <property type="entry name" value="ELONGATION FACTOR G-LIKE PROTEIN"/>
    <property type="match status" value="1"/>
</dbReference>
<evidence type="ECO:0000313" key="10">
    <source>
        <dbReference type="Proteomes" id="UP000095347"/>
    </source>
</evidence>
<dbReference type="RefSeq" id="WP_069956600.1">
    <property type="nucleotide sequence ID" value="NZ_MCGG01000008.1"/>
</dbReference>
<keyword evidence="5" id="KW-0342">GTP-binding</keyword>
<dbReference type="InterPro" id="IPR047872">
    <property type="entry name" value="EFG_IV"/>
</dbReference>
<evidence type="ECO:0000313" key="9">
    <source>
        <dbReference type="EMBL" id="OEJ69136.1"/>
    </source>
</evidence>
<dbReference type="SUPFAM" id="SSF54980">
    <property type="entry name" value="EF-G C-terminal domain-like"/>
    <property type="match status" value="2"/>
</dbReference>
<dbReference type="Pfam" id="PF00009">
    <property type="entry name" value="GTP_EFTU"/>
    <property type="match status" value="1"/>
</dbReference>
<dbReference type="Pfam" id="PF14492">
    <property type="entry name" value="EFG_III"/>
    <property type="match status" value="1"/>
</dbReference>
<feature type="domain" description="Translation elongation factor EFG/EF2" evidence="8">
    <location>
        <begin position="453"/>
        <end position="570"/>
    </location>
</feature>
<gene>
    <name evidence="9" type="ORF">BEN30_03270</name>
</gene>
<dbReference type="SMART" id="SM00838">
    <property type="entry name" value="EFG_C"/>
    <property type="match status" value="1"/>
</dbReference>